<evidence type="ECO:0000256" key="1">
    <source>
        <dbReference type="ARBA" id="ARBA00006270"/>
    </source>
</evidence>
<keyword evidence="5" id="KW-0449">Lipoprotein</keyword>
<organism evidence="8 10">
    <name type="scientific">Anaeramoeba flamelloides</name>
    <dbReference type="NCBI Taxonomy" id="1746091"/>
    <lineage>
        <taxon>Eukaryota</taxon>
        <taxon>Metamonada</taxon>
        <taxon>Anaeramoebidae</taxon>
        <taxon>Anaeramoeba</taxon>
    </lineage>
</organism>
<dbReference type="PROSITE" id="PS51421">
    <property type="entry name" value="RAS"/>
    <property type="match status" value="1"/>
</dbReference>
<dbReference type="Proteomes" id="UP001146793">
    <property type="component" value="Unassembled WGS sequence"/>
</dbReference>
<evidence type="ECO:0000313" key="9">
    <source>
        <dbReference type="EMBL" id="KAJ6231288.1"/>
    </source>
</evidence>
<evidence type="ECO:0000313" key="11">
    <source>
        <dbReference type="Proteomes" id="UP001150062"/>
    </source>
</evidence>
<comment type="caution">
    <text evidence="8">The sequence shown here is derived from an EMBL/GenBank/DDBJ whole genome shotgun (WGS) entry which is preliminary data.</text>
</comment>
<evidence type="ECO:0000256" key="3">
    <source>
        <dbReference type="ARBA" id="ARBA00023134"/>
    </source>
</evidence>
<dbReference type="Gene3D" id="3.40.50.300">
    <property type="entry name" value="P-loop containing nucleotide triphosphate hydrolases"/>
    <property type="match status" value="1"/>
</dbReference>
<keyword evidence="3" id="KW-0342">GTP-binding</keyword>
<evidence type="ECO:0000256" key="7">
    <source>
        <dbReference type="ARBA" id="ARBA00037868"/>
    </source>
</evidence>
<dbReference type="SUPFAM" id="SSF52540">
    <property type="entry name" value="P-loop containing nucleoside triphosphate hydrolases"/>
    <property type="match status" value="1"/>
</dbReference>
<dbReference type="PANTHER" id="PTHR47979">
    <property type="entry name" value="DRAB11-RELATED"/>
    <property type="match status" value="1"/>
</dbReference>
<dbReference type="PRINTS" id="PR00449">
    <property type="entry name" value="RASTRNSFRMNG"/>
</dbReference>
<dbReference type="EMBL" id="JANTQA010000060">
    <property type="protein sequence ID" value="KAJ3428261.1"/>
    <property type="molecule type" value="Genomic_DNA"/>
</dbReference>
<keyword evidence="4" id="KW-0472">Membrane</keyword>
<protein>
    <submittedName>
        <fullName evidence="8">Ras-related protein rab11</fullName>
    </submittedName>
</protein>
<dbReference type="PROSITE" id="PS51419">
    <property type="entry name" value="RAB"/>
    <property type="match status" value="1"/>
</dbReference>
<dbReference type="SMART" id="SM00173">
    <property type="entry name" value="RAS"/>
    <property type="match status" value="1"/>
</dbReference>
<gene>
    <name evidence="8" type="ORF">M0812_25893</name>
    <name evidence="9" type="ORF">M0813_06017</name>
</gene>
<sequence>MSFSSYSSEEEYDYLFKVVLIGDSGVGKTNLMTRYTSNEFDLNSKTTIGVEFSSKTIKIDDKMIKLQMWDTAGQERYRAITSAYYKGAVGAVLVFDITKYQSFENCEKWIEEVRENAPPNITITLVGNKIDLGHIRSVSNEKASRFAKKFGLTFFETSALNSTNVEKAFFDHFTNIYQSSKNNKNQSNNKNNVKGVKASNRIVLEETVVELKEEVEERPKKKCC</sequence>
<dbReference type="InterPro" id="IPR001806">
    <property type="entry name" value="Small_GTPase"/>
</dbReference>
<keyword evidence="2" id="KW-0547">Nucleotide-binding</keyword>
<dbReference type="SMART" id="SM00176">
    <property type="entry name" value="RAN"/>
    <property type="match status" value="1"/>
</dbReference>
<comment type="subcellular location">
    <subcellularLocation>
        <location evidence="7">Endomembrane system</location>
        <topology evidence="7">Lipid-anchor</topology>
    </subcellularLocation>
</comment>
<dbReference type="GO" id="GO:0003924">
    <property type="term" value="F:GTPase activity"/>
    <property type="evidence" value="ECO:0007669"/>
    <property type="project" value="InterPro"/>
</dbReference>
<dbReference type="Pfam" id="PF00071">
    <property type="entry name" value="Ras"/>
    <property type="match status" value="1"/>
</dbReference>
<keyword evidence="6" id="KW-0636">Prenylation</keyword>
<evidence type="ECO:0000256" key="6">
    <source>
        <dbReference type="ARBA" id="ARBA00023289"/>
    </source>
</evidence>
<reference evidence="8" key="2">
    <citation type="submission" date="2022-08" db="EMBL/GenBank/DDBJ databases">
        <title>Novel sulphate-reducing endosymbionts in the free-living metamonad Anaeramoeba.</title>
        <authorList>
            <person name="Jerlstrom-Hultqvist J."/>
            <person name="Cepicka I."/>
            <person name="Gallot-Lavallee L."/>
            <person name="Salas-Leiva D."/>
            <person name="Curtis B.A."/>
            <person name="Zahonova K."/>
            <person name="Pipaliya S."/>
            <person name="Dacks J."/>
            <person name="Roger A.J."/>
        </authorList>
    </citation>
    <scope>NUCLEOTIDE SEQUENCE</scope>
    <source>
        <strain evidence="8">Busselton2</strain>
    </source>
</reference>
<dbReference type="EMBL" id="JAOAOG010000301">
    <property type="protein sequence ID" value="KAJ6231288.1"/>
    <property type="molecule type" value="Genomic_DNA"/>
</dbReference>
<proteinExistence type="inferred from homology"/>
<reference evidence="9" key="1">
    <citation type="submission" date="2022-08" db="EMBL/GenBank/DDBJ databases">
        <title>Novel sulfate-reducing endosymbionts in the free-living metamonad Anaeramoeba.</title>
        <authorList>
            <person name="Jerlstrom-Hultqvist J."/>
            <person name="Cepicka I."/>
            <person name="Gallot-Lavallee L."/>
            <person name="Salas-Leiva D."/>
            <person name="Curtis B.A."/>
            <person name="Zahonova K."/>
            <person name="Pipaliya S."/>
            <person name="Dacks J."/>
            <person name="Roger A.J."/>
        </authorList>
    </citation>
    <scope>NUCLEOTIDE SEQUENCE</scope>
    <source>
        <strain evidence="9">Schooner1</strain>
    </source>
</reference>
<evidence type="ECO:0000313" key="10">
    <source>
        <dbReference type="Proteomes" id="UP001146793"/>
    </source>
</evidence>
<dbReference type="SMART" id="SM00175">
    <property type="entry name" value="RAB"/>
    <property type="match status" value="1"/>
</dbReference>
<keyword evidence="11" id="KW-1185">Reference proteome</keyword>
<dbReference type="InterPro" id="IPR005225">
    <property type="entry name" value="Small_GTP-bd"/>
</dbReference>
<evidence type="ECO:0000256" key="4">
    <source>
        <dbReference type="ARBA" id="ARBA00023136"/>
    </source>
</evidence>
<evidence type="ECO:0000256" key="2">
    <source>
        <dbReference type="ARBA" id="ARBA00022741"/>
    </source>
</evidence>
<evidence type="ECO:0000313" key="8">
    <source>
        <dbReference type="EMBL" id="KAJ3428261.1"/>
    </source>
</evidence>
<dbReference type="InterPro" id="IPR050209">
    <property type="entry name" value="Rab_GTPases_membrane_traffic"/>
</dbReference>
<dbReference type="GO" id="GO:0012505">
    <property type="term" value="C:endomembrane system"/>
    <property type="evidence" value="ECO:0007669"/>
    <property type="project" value="UniProtKB-SubCell"/>
</dbReference>
<comment type="similarity">
    <text evidence="1">Belongs to the small GTPase superfamily. Rab family.</text>
</comment>
<dbReference type="FunFam" id="3.40.50.300:FF:000067">
    <property type="entry name" value="ras-related protein RABA1f"/>
    <property type="match status" value="1"/>
</dbReference>
<dbReference type="SMART" id="SM00174">
    <property type="entry name" value="RHO"/>
    <property type="match status" value="1"/>
</dbReference>
<dbReference type="Proteomes" id="UP001150062">
    <property type="component" value="Unassembled WGS sequence"/>
</dbReference>
<accession>A0AAV7YI36</accession>
<dbReference type="NCBIfam" id="TIGR00231">
    <property type="entry name" value="small_GTP"/>
    <property type="match status" value="1"/>
</dbReference>
<evidence type="ECO:0000256" key="5">
    <source>
        <dbReference type="ARBA" id="ARBA00023288"/>
    </source>
</evidence>
<dbReference type="PROSITE" id="PS51420">
    <property type="entry name" value="RHO"/>
    <property type="match status" value="1"/>
</dbReference>
<name>A0AAV7YI36_9EUKA</name>
<dbReference type="InterPro" id="IPR027417">
    <property type="entry name" value="P-loop_NTPase"/>
</dbReference>
<dbReference type="AlphaFoldDB" id="A0AAV7YI36"/>
<dbReference type="GO" id="GO:0005525">
    <property type="term" value="F:GTP binding"/>
    <property type="evidence" value="ECO:0007669"/>
    <property type="project" value="UniProtKB-KW"/>
</dbReference>
<dbReference type="CDD" id="cd01868">
    <property type="entry name" value="Rab11_like"/>
    <property type="match status" value="1"/>
</dbReference>